<dbReference type="AlphaFoldDB" id="A0A6J7NCB8"/>
<keyword evidence="2" id="KW-0560">Oxidoreductase</keyword>
<comment type="similarity">
    <text evidence="1">Belongs to the aldehyde dehydrogenase family.</text>
</comment>
<evidence type="ECO:0000313" key="7">
    <source>
        <dbReference type="EMBL" id="CAB4990786.1"/>
    </source>
</evidence>
<dbReference type="PANTHER" id="PTHR42804:SF1">
    <property type="entry name" value="ALDEHYDE DEHYDROGENASE-RELATED"/>
    <property type="match status" value="1"/>
</dbReference>
<dbReference type="GO" id="GO:0016620">
    <property type="term" value="F:oxidoreductase activity, acting on the aldehyde or oxo group of donors, NAD or NADP as acceptor"/>
    <property type="evidence" value="ECO:0007669"/>
    <property type="project" value="InterPro"/>
</dbReference>
<evidence type="ECO:0000259" key="3">
    <source>
        <dbReference type="Pfam" id="PF00171"/>
    </source>
</evidence>
<dbReference type="FunFam" id="3.40.605.10:FF:000007">
    <property type="entry name" value="NAD/NADP-dependent betaine aldehyde dehydrogenase"/>
    <property type="match status" value="1"/>
</dbReference>
<evidence type="ECO:0000313" key="5">
    <source>
        <dbReference type="EMBL" id="CAB4827266.1"/>
    </source>
</evidence>
<feature type="domain" description="Aldehyde dehydrogenase" evidence="3">
    <location>
        <begin position="15"/>
        <end position="475"/>
    </location>
</feature>
<dbReference type="EMBL" id="CAFBMH010000038">
    <property type="protein sequence ID" value="CAB4907691.1"/>
    <property type="molecule type" value="Genomic_DNA"/>
</dbReference>
<dbReference type="EMBL" id="CAFABA010000036">
    <property type="protein sequence ID" value="CAB4827266.1"/>
    <property type="molecule type" value="Genomic_DNA"/>
</dbReference>
<dbReference type="InterPro" id="IPR016161">
    <property type="entry name" value="Ald_DH/histidinol_DH"/>
</dbReference>
<dbReference type="EMBL" id="CAEZYR010000056">
    <property type="protein sequence ID" value="CAB4747992.1"/>
    <property type="molecule type" value="Genomic_DNA"/>
</dbReference>
<dbReference type="Gene3D" id="3.40.605.10">
    <property type="entry name" value="Aldehyde Dehydrogenase, Chain A, domain 1"/>
    <property type="match status" value="1"/>
</dbReference>
<dbReference type="InterPro" id="IPR015590">
    <property type="entry name" value="Aldehyde_DH_dom"/>
</dbReference>
<dbReference type="CDD" id="cd07139">
    <property type="entry name" value="ALDH_AldA-Rv0768"/>
    <property type="match status" value="1"/>
</dbReference>
<evidence type="ECO:0000256" key="2">
    <source>
        <dbReference type="ARBA" id="ARBA00023002"/>
    </source>
</evidence>
<dbReference type="InterPro" id="IPR029510">
    <property type="entry name" value="Ald_DH_CS_GLU"/>
</dbReference>
<dbReference type="Gene3D" id="3.40.309.10">
    <property type="entry name" value="Aldehyde Dehydrogenase, Chain A, domain 2"/>
    <property type="match status" value="1"/>
</dbReference>
<name>A0A6J7NCB8_9ZZZZ</name>
<dbReference type="PROSITE" id="PS00687">
    <property type="entry name" value="ALDEHYDE_DEHYDR_GLU"/>
    <property type="match status" value="1"/>
</dbReference>
<proteinExistence type="inferred from homology"/>
<dbReference type="InterPro" id="IPR016162">
    <property type="entry name" value="Ald_DH_N"/>
</dbReference>
<protein>
    <submittedName>
        <fullName evidence="7">Unannotated protein</fullName>
    </submittedName>
</protein>
<evidence type="ECO:0000313" key="4">
    <source>
        <dbReference type="EMBL" id="CAB4747992.1"/>
    </source>
</evidence>
<gene>
    <name evidence="4" type="ORF">UFOPK2754_01633</name>
    <name evidence="5" type="ORF">UFOPK3139_01113</name>
    <name evidence="6" type="ORF">UFOPK3543_01270</name>
    <name evidence="7" type="ORF">UFOPK3967_00988</name>
</gene>
<dbReference type="SUPFAM" id="SSF53720">
    <property type="entry name" value="ALDH-like"/>
    <property type="match status" value="1"/>
</dbReference>
<dbReference type="InterPro" id="IPR016163">
    <property type="entry name" value="Ald_DH_C"/>
</dbReference>
<dbReference type="Pfam" id="PF00171">
    <property type="entry name" value="Aldedh"/>
    <property type="match status" value="1"/>
</dbReference>
<accession>A0A6J7NCB8</accession>
<dbReference type="EMBL" id="CAFBOS010000046">
    <property type="protein sequence ID" value="CAB4990786.1"/>
    <property type="molecule type" value="Genomic_DNA"/>
</dbReference>
<organism evidence="7">
    <name type="scientific">freshwater metagenome</name>
    <dbReference type="NCBI Taxonomy" id="449393"/>
    <lineage>
        <taxon>unclassified sequences</taxon>
        <taxon>metagenomes</taxon>
        <taxon>ecological metagenomes</taxon>
    </lineage>
</organism>
<dbReference type="PANTHER" id="PTHR42804">
    <property type="entry name" value="ALDEHYDE DEHYDROGENASE"/>
    <property type="match status" value="1"/>
</dbReference>
<evidence type="ECO:0000313" key="6">
    <source>
        <dbReference type="EMBL" id="CAB4907691.1"/>
    </source>
</evidence>
<reference evidence="7" key="1">
    <citation type="submission" date="2020-05" db="EMBL/GenBank/DDBJ databases">
        <authorList>
            <person name="Chiriac C."/>
            <person name="Salcher M."/>
            <person name="Ghai R."/>
            <person name="Kavagutti S V."/>
        </authorList>
    </citation>
    <scope>NUCLEOTIDE SEQUENCE</scope>
</reference>
<evidence type="ECO:0000256" key="1">
    <source>
        <dbReference type="ARBA" id="ARBA00009986"/>
    </source>
</evidence>
<sequence>MMVYERAKLYIGGKWVEPIEHGRIDVVNPGTEEVIGFAPRATQSDVDRAVAAAREAFDHGPWPRTSPTERADALGRMADYLAAHARPLAELGIDEAGVPLTFSYARELGASVVFRFFEKLTREFTWREVRHGAAAPALVVREPAGVVAAIVPFNGPLLSSSAKIAPAIASGCCIVFKPAPETPLDAFVVAEAAAAAGIPPGVVNVLPGDATVGAALVGHPGVDRVVFTGSTAGGRAVAAACSPSMKRMTLELGGKAAAMFLDDAPIEASLAATLPMSMFNSGQACIALSRILVPRSRMDEVVDAAIAAVDKMTLGDPRDPSTVLGPVISRHHRDRIEGMIDRARAEGTVVARGGTRPAAFGRGWYVEPTIFRDVDPGAYIAQNEVFGPVLAIIPHDGDDDAVRIANSTPFGLSGAVFTPDVSRALGIASRVRVGTFGINGYALDFGLPFGGVKQSGVGREFGVEGLAEYTEVKAIALPAGTDLS</sequence>